<organism evidence="1 2">
    <name type="scientific">Nocardia aurea</name>
    <dbReference type="NCBI Taxonomy" id="2144174"/>
    <lineage>
        <taxon>Bacteria</taxon>
        <taxon>Bacillati</taxon>
        <taxon>Actinomycetota</taxon>
        <taxon>Actinomycetes</taxon>
        <taxon>Mycobacteriales</taxon>
        <taxon>Nocardiaceae</taxon>
        <taxon>Nocardia</taxon>
    </lineage>
</organism>
<dbReference type="Proteomes" id="UP001551695">
    <property type="component" value="Unassembled WGS sequence"/>
</dbReference>
<proteinExistence type="predicted"/>
<keyword evidence="2" id="KW-1185">Reference proteome</keyword>
<comment type="caution">
    <text evidence="1">The sequence shown here is derived from an EMBL/GenBank/DDBJ whole genome shotgun (WGS) entry which is preliminary data.</text>
</comment>
<dbReference type="EMBL" id="JBFAKC010000005">
    <property type="protein sequence ID" value="MEV0708786.1"/>
    <property type="molecule type" value="Genomic_DNA"/>
</dbReference>
<evidence type="ECO:0000313" key="1">
    <source>
        <dbReference type="EMBL" id="MEV0708786.1"/>
    </source>
</evidence>
<gene>
    <name evidence="1" type="ORF">AB0I48_14580</name>
</gene>
<protein>
    <submittedName>
        <fullName evidence="1">Uncharacterized protein</fullName>
    </submittedName>
</protein>
<evidence type="ECO:0000313" key="2">
    <source>
        <dbReference type="Proteomes" id="UP001551695"/>
    </source>
</evidence>
<reference evidence="1 2" key="1">
    <citation type="submission" date="2024-06" db="EMBL/GenBank/DDBJ databases">
        <title>The Natural Products Discovery Center: Release of the First 8490 Sequenced Strains for Exploring Actinobacteria Biosynthetic Diversity.</title>
        <authorList>
            <person name="Kalkreuter E."/>
            <person name="Kautsar S.A."/>
            <person name="Yang D."/>
            <person name="Bader C.D."/>
            <person name="Teijaro C.N."/>
            <person name="Fluegel L."/>
            <person name="Davis C.M."/>
            <person name="Simpson J.R."/>
            <person name="Lauterbach L."/>
            <person name="Steele A.D."/>
            <person name="Gui C."/>
            <person name="Meng S."/>
            <person name="Li G."/>
            <person name="Viehrig K."/>
            <person name="Ye F."/>
            <person name="Su P."/>
            <person name="Kiefer A.F."/>
            <person name="Nichols A."/>
            <person name="Cepeda A.J."/>
            <person name="Yan W."/>
            <person name="Fan B."/>
            <person name="Jiang Y."/>
            <person name="Adhikari A."/>
            <person name="Zheng C.-J."/>
            <person name="Schuster L."/>
            <person name="Cowan T.M."/>
            <person name="Smanski M.J."/>
            <person name="Chevrette M.G."/>
            <person name="De Carvalho L.P.S."/>
            <person name="Shen B."/>
        </authorList>
    </citation>
    <scope>NUCLEOTIDE SEQUENCE [LARGE SCALE GENOMIC DNA]</scope>
    <source>
        <strain evidence="1 2">NPDC050403</strain>
    </source>
</reference>
<accession>A0ABV3FTM7</accession>
<dbReference type="RefSeq" id="WP_357783885.1">
    <property type="nucleotide sequence ID" value="NZ_JBFAKC010000005.1"/>
</dbReference>
<sequence length="126" mass="13826">MTETNDNVWNVDYTITDTNGGATVTLQDSVLYAGTLEPIVEHLARELSLQYRLATGFFPRASASCANMLRGRAGEAVHCTAVLADMSSTDVTIRTTKVEFDKIFFELFPDNAPDLSLGGWHLADPR</sequence>
<name>A0ABV3FTM7_9NOCA</name>